<dbReference type="EMBL" id="MU275955">
    <property type="protein sequence ID" value="KAI0045321.1"/>
    <property type="molecule type" value="Genomic_DNA"/>
</dbReference>
<protein>
    <submittedName>
        <fullName evidence="1">Uncharacterized protein</fullName>
    </submittedName>
</protein>
<proteinExistence type="predicted"/>
<reference evidence="1" key="1">
    <citation type="submission" date="2021-02" db="EMBL/GenBank/DDBJ databases">
        <authorList>
            <consortium name="DOE Joint Genome Institute"/>
            <person name="Ahrendt S."/>
            <person name="Looney B.P."/>
            <person name="Miyauchi S."/>
            <person name="Morin E."/>
            <person name="Drula E."/>
            <person name="Courty P.E."/>
            <person name="Chicoki N."/>
            <person name="Fauchery L."/>
            <person name="Kohler A."/>
            <person name="Kuo A."/>
            <person name="Labutti K."/>
            <person name="Pangilinan J."/>
            <person name="Lipzen A."/>
            <person name="Riley R."/>
            <person name="Andreopoulos W."/>
            <person name="He G."/>
            <person name="Johnson J."/>
            <person name="Barry K.W."/>
            <person name="Grigoriev I.V."/>
            <person name="Nagy L."/>
            <person name="Hibbett D."/>
            <person name="Henrissat B."/>
            <person name="Matheny P.B."/>
            <person name="Labbe J."/>
            <person name="Martin F."/>
        </authorList>
    </citation>
    <scope>NUCLEOTIDE SEQUENCE</scope>
    <source>
        <strain evidence="1">FP105234-sp</strain>
    </source>
</reference>
<feature type="non-terminal residue" evidence="1">
    <location>
        <position position="681"/>
    </location>
</feature>
<gene>
    <name evidence="1" type="ORF">FA95DRAFT_1680564</name>
</gene>
<comment type="caution">
    <text evidence="1">The sequence shown here is derived from an EMBL/GenBank/DDBJ whole genome shotgun (WGS) entry which is preliminary data.</text>
</comment>
<keyword evidence="2" id="KW-1185">Reference proteome</keyword>
<evidence type="ECO:0000313" key="2">
    <source>
        <dbReference type="Proteomes" id="UP000814033"/>
    </source>
</evidence>
<accession>A0ACB8RNP7</accession>
<dbReference type="Proteomes" id="UP000814033">
    <property type="component" value="Unassembled WGS sequence"/>
</dbReference>
<reference evidence="1" key="2">
    <citation type="journal article" date="2022" name="New Phytol.">
        <title>Evolutionary transition to the ectomycorrhizal habit in the genomes of a hyperdiverse lineage of mushroom-forming fungi.</title>
        <authorList>
            <person name="Looney B."/>
            <person name="Miyauchi S."/>
            <person name="Morin E."/>
            <person name="Drula E."/>
            <person name="Courty P.E."/>
            <person name="Kohler A."/>
            <person name="Kuo A."/>
            <person name="LaButti K."/>
            <person name="Pangilinan J."/>
            <person name="Lipzen A."/>
            <person name="Riley R."/>
            <person name="Andreopoulos W."/>
            <person name="He G."/>
            <person name="Johnson J."/>
            <person name="Nolan M."/>
            <person name="Tritt A."/>
            <person name="Barry K.W."/>
            <person name="Grigoriev I.V."/>
            <person name="Nagy L.G."/>
            <person name="Hibbett D."/>
            <person name="Henrissat B."/>
            <person name="Matheny P.B."/>
            <person name="Labbe J."/>
            <person name="Martin F.M."/>
        </authorList>
    </citation>
    <scope>NUCLEOTIDE SEQUENCE</scope>
    <source>
        <strain evidence="1">FP105234-sp</strain>
    </source>
</reference>
<name>A0ACB8RNP7_9AGAM</name>
<evidence type="ECO:0000313" key="1">
    <source>
        <dbReference type="EMBL" id="KAI0045321.1"/>
    </source>
</evidence>
<sequence>MKYVALLSGGKDSCYNLLHCQRNGHELVAAASLGPELGKEELDSFLYQTVGQDAIELVARALDVPLHRRVISGTAVEQGAEYGGRDPTTRGGVTGDETEDLYLLLSDVKSQYPDLEGVSVGAILSSYQRVRVEHVCRRLGLTPLCYLWQRNQAELLSEMIDAGMEAILIKVAGIGLTPKHLGRTLIAMEDTLVELNSLYGSHICGEGGEYETLTLDCPLFKQRIRLLETETVIHSDSGFATVAFMRIKNAVLEAKPTRTTQTLHVAIPSWFDMDHESLAESIATEDPLQSDSEIATVQPWPSSPILQSCRRAHDWVAITDICKSVVEGEPALSLQDEVRECFSVLESRLADHALTLSNVANINIFISSMEYFAAMNDVYASFFGISPPARACVAVDLPSPFRVKLDCIAYAEHHPSDRQALHVQSLSYWAPANIGPYSQAINVGESVFISGQIGLIPSSMVLPAPRSLGIETALAAHHADRVVAALRNNTGGGWVGHPQCVIYWLSHGRHLPHVQHAPGLNEPAPTLFLEVKDLPKNALVEKQVLYHTGRALVADDEGDTELVSRAPTFSRGDFLEDRMSLYWEASHYDHTNASVIVLCGKGEGDWDRIAHQVKMLSELQAPLTNALSVRLFHKLAITSRPALYDLLFAEDNQPAVSPIPCRTISTREHDDWDYVICILAR</sequence>
<organism evidence="1 2">
    <name type="scientific">Auriscalpium vulgare</name>
    <dbReference type="NCBI Taxonomy" id="40419"/>
    <lineage>
        <taxon>Eukaryota</taxon>
        <taxon>Fungi</taxon>
        <taxon>Dikarya</taxon>
        <taxon>Basidiomycota</taxon>
        <taxon>Agaricomycotina</taxon>
        <taxon>Agaricomycetes</taxon>
        <taxon>Russulales</taxon>
        <taxon>Auriscalpiaceae</taxon>
        <taxon>Auriscalpium</taxon>
    </lineage>
</organism>